<evidence type="ECO:0000256" key="5">
    <source>
        <dbReference type="ARBA" id="ARBA00022970"/>
    </source>
</evidence>
<dbReference type="SUPFAM" id="SSF52540">
    <property type="entry name" value="P-loop containing nucleoside triphosphate hydrolases"/>
    <property type="match status" value="1"/>
</dbReference>
<dbReference type="GO" id="GO:0015658">
    <property type="term" value="F:branched-chain amino acid transmembrane transporter activity"/>
    <property type="evidence" value="ECO:0007669"/>
    <property type="project" value="InterPro"/>
</dbReference>
<dbReference type="InterPro" id="IPR017871">
    <property type="entry name" value="ABC_transporter-like_CS"/>
</dbReference>
<proteinExistence type="inferred from homology"/>
<dbReference type="PROSITE" id="PS00211">
    <property type="entry name" value="ABC_TRANSPORTER_1"/>
    <property type="match status" value="1"/>
</dbReference>
<comment type="similarity">
    <text evidence="1">Belongs to the ABC transporter superfamily.</text>
</comment>
<dbReference type="InterPro" id="IPR027417">
    <property type="entry name" value="P-loop_NTPase"/>
</dbReference>
<evidence type="ECO:0000256" key="3">
    <source>
        <dbReference type="ARBA" id="ARBA00022741"/>
    </source>
</evidence>
<comment type="caution">
    <text evidence="7">The sequence shown here is derived from an EMBL/GenBank/DDBJ whole genome shotgun (WGS) entry which is preliminary data.</text>
</comment>
<evidence type="ECO:0000259" key="6">
    <source>
        <dbReference type="PROSITE" id="PS50893"/>
    </source>
</evidence>
<sequence length="239" mass="25445">MTAPLLEVTGLRVAYGKIEAVKGIGFTVEEGRIVTLIGTNGAGKTTTLRTLSGLLAPRGGSIRFAGRPLAGVPAHDVVALGLAHSPEGRHVFPRLTIAENLQLGAFLRRDKDGIAQDIKHVYELFPILGERAGQAAGTLSGGEQQMLAMGRALMSRPRLLMLDEPSMGLSPIMMQKIMETIARLRDGGTTILLVEQNAQAALSLADHGHVMETGRIVLSGTGAELLHNEKVRKAYLGED</sequence>
<dbReference type="RefSeq" id="WP_171080182.1">
    <property type="nucleotide sequence ID" value="NZ_BNBU01000005.1"/>
</dbReference>
<dbReference type="GO" id="GO:0015807">
    <property type="term" value="P:L-amino acid transport"/>
    <property type="evidence" value="ECO:0007669"/>
    <property type="project" value="TreeGrafter"/>
</dbReference>
<gene>
    <name evidence="7" type="ORF">HG542_11195</name>
</gene>
<reference evidence="7 8" key="1">
    <citation type="submission" date="2020-04" db="EMBL/GenBank/DDBJ databases">
        <title>Draft Genome Sequence of Streptomyces morookaense DSM 40503, an 8-azaguanine-producing strain.</title>
        <authorList>
            <person name="Qi J."/>
            <person name="Gao J.-M."/>
        </authorList>
    </citation>
    <scope>NUCLEOTIDE SEQUENCE [LARGE SCALE GENOMIC DNA]</scope>
    <source>
        <strain evidence="7 8">DSM 40503</strain>
    </source>
</reference>
<protein>
    <submittedName>
        <fullName evidence="7">ABC transporter ATP-binding protein</fullName>
    </submittedName>
</protein>
<keyword evidence="4 7" id="KW-0067">ATP-binding</keyword>
<dbReference type="PANTHER" id="PTHR43820:SF3">
    <property type="entry name" value="BRANCHED-CHAIN AMINO ACID TRANSPORT SYSTEM,ATP-BINDING PROTEIN"/>
    <property type="match status" value="1"/>
</dbReference>
<dbReference type="GO" id="GO:0016887">
    <property type="term" value="F:ATP hydrolysis activity"/>
    <property type="evidence" value="ECO:0007669"/>
    <property type="project" value="InterPro"/>
</dbReference>
<dbReference type="PIRSF" id="PIRSF039137">
    <property type="entry name" value="ABC_branched_ATPase"/>
    <property type="match status" value="1"/>
</dbReference>
<dbReference type="Pfam" id="PF00005">
    <property type="entry name" value="ABC_tran"/>
    <property type="match status" value="1"/>
</dbReference>
<dbReference type="Gene3D" id="3.40.50.300">
    <property type="entry name" value="P-loop containing nucleotide triphosphate hydrolases"/>
    <property type="match status" value="1"/>
</dbReference>
<dbReference type="PROSITE" id="PS50893">
    <property type="entry name" value="ABC_TRANSPORTER_2"/>
    <property type="match status" value="1"/>
</dbReference>
<evidence type="ECO:0000256" key="4">
    <source>
        <dbReference type="ARBA" id="ARBA00022840"/>
    </source>
</evidence>
<keyword evidence="2" id="KW-0813">Transport</keyword>
<dbReference type="SMART" id="SM00382">
    <property type="entry name" value="AAA"/>
    <property type="match status" value="1"/>
</dbReference>
<evidence type="ECO:0000256" key="2">
    <source>
        <dbReference type="ARBA" id="ARBA00022448"/>
    </source>
</evidence>
<evidence type="ECO:0000313" key="8">
    <source>
        <dbReference type="Proteomes" id="UP000587462"/>
    </source>
</evidence>
<organism evidence="7 8">
    <name type="scientific">Streptomyces morookaense</name>
    <name type="common">Streptoverticillium morookaense</name>
    <dbReference type="NCBI Taxonomy" id="1970"/>
    <lineage>
        <taxon>Bacteria</taxon>
        <taxon>Bacillati</taxon>
        <taxon>Actinomycetota</taxon>
        <taxon>Actinomycetes</taxon>
        <taxon>Kitasatosporales</taxon>
        <taxon>Streptomycetaceae</taxon>
        <taxon>Streptomyces</taxon>
    </lineage>
</organism>
<dbReference type="GO" id="GO:0005524">
    <property type="term" value="F:ATP binding"/>
    <property type="evidence" value="ECO:0007669"/>
    <property type="project" value="UniProtKB-KW"/>
</dbReference>
<dbReference type="CDD" id="cd03224">
    <property type="entry name" value="ABC_TM1139_LivF_branched"/>
    <property type="match status" value="1"/>
</dbReference>
<dbReference type="InterPro" id="IPR003439">
    <property type="entry name" value="ABC_transporter-like_ATP-bd"/>
</dbReference>
<accession>A0A7Y7E6R4</accession>
<evidence type="ECO:0000313" key="7">
    <source>
        <dbReference type="EMBL" id="NVK78228.1"/>
    </source>
</evidence>
<keyword evidence="3" id="KW-0547">Nucleotide-binding</keyword>
<dbReference type="AlphaFoldDB" id="A0A7Y7E6R4"/>
<dbReference type="EMBL" id="JABBXF010000021">
    <property type="protein sequence ID" value="NVK78228.1"/>
    <property type="molecule type" value="Genomic_DNA"/>
</dbReference>
<keyword evidence="8" id="KW-1185">Reference proteome</keyword>
<dbReference type="InterPro" id="IPR003593">
    <property type="entry name" value="AAA+_ATPase"/>
</dbReference>
<dbReference type="InterPro" id="IPR052156">
    <property type="entry name" value="BCAA_Transport_ATP-bd_LivF"/>
</dbReference>
<name>A0A7Y7E6R4_STRMO</name>
<evidence type="ECO:0000256" key="1">
    <source>
        <dbReference type="ARBA" id="ARBA00005417"/>
    </source>
</evidence>
<dbReference type="PANTHER" id="PTHR43820">
    <property type="entry name" value="HIGH-AFFINITY BRANCHED-CHAIN AMINO ACID TRANSPORT ATP-BINDING PROTEIN LIVF"/>
    <property type="match status" value="1"/>
</dbReference>
<dbReference type="Proteomes" id="UP000587462">
    <property type="component" value="Unassembled WGS sequence"/>
</dbReference>
<feature type="domain" description="ABC transporter" evidence="6">
    <location>
        <begin position="6"/>
        <end position="238"/>
    </location>
</feature>
<keyword evidence="5" id="KW-0029">Amino-acid transport</keyword>
<dbReference type="InterPro" id="IPR030660">
    <property type="entry name" value="ABC_branched_ATPase_LivF/BraG"/>
</dbReference>